<proteinExistence type="predicted"/>
<keyword evidence="2" id="KW-1133">Transmembrane helix</keyword>
<keyword evidence="2" id="KW-0472">Membrane</keyword>
<dbReference type="EMBL" id="QOVW01000071">
    <property type="protein sequence ID" value="RDB35932.1"/>
    <property type="molecule type" value="Genomic_DNA"/>
</dbReference>
<evidence type="ECO:0000256" key="2">
    <source>
        <dbReference type="SAM" id="Phobius"/>
    </source>
</evidence>
<keyword evidence="4" id="KW-1185">Reference proteome</keyword>
<dbReference type="Proteomes" id="UP000253934">
    <property type="component" value="Unassembled WGS sequence"/>
</dbReference>
<feature type="compositionally biased region" description="Basic and acidic residues" evidence="1">
    <location>
        <begin position="369"/>
        <end position="381"/>
    </location>
</feature>
<feature type="region of interest" description="Disordered" evidence="1">
    <location>
        <begin position="1"/>
        <end position="37"/>
    </location>
</feature>
<reference evidence="3" key="1">
    <citation type="submission" date="2018-04" db="EMBL/GenBank/DDBJ databases">
        <title>Draft genome sequence of the Candidatus Spirobacillus cienkowskii, a pathogen of freshwater Daphnia species, reconstructed from hemolymph metagenomic reads.</title>
        <authorList>
            <person name="Bresciani L."/>
            <person name="Lemos L.N."/>
            <person name="Wale N."/>
            <person name="Lin J.Y."/>
            <person name="Fernandes G.R."/>
            <person name="Duffy M.A."/>
            <person name="Rodrigues J.M."/>
        </authorList>
    </citation>
    <scope>NUCLEOTIDE SEQUENCE [LARGE SCALE GENOMIC DNA]</scope>
    <source>
        <strain evidence="3">Binning01</strain>
    </source>
</reference>
<evidence type="ECO:0000313" key="4">
    <source>
        <dbReference type="Proteomes" id="UP000253934"/>
    </source>
</evidence>
<feature type="compositionally biased region" description="Basic and acidic residues" evidence="1">
    <location>
        <begin position="7"/>
        <end position="28"/>
    </location>
</feature>
<feature type="compositionally biased region" description="Low complexity" evidence="1">
    <location>
        <begin position="347"/>
        <end position="361"/>
    </location>
</feature>
<feature type="compositionally biased region" description="Low complexity" evidence="1">
    <location>
        <begin position="396"/>
        <end position="433"/>
    </location>
</feature>
<organism evidence="3 4">
    <name type="scientific">Spirobacillus cienkowskii</name>
    <dbReference type="NCBI Taxonomy" id="495820"/>
    <lineage>
        <taxon>Bacteria</taxon>
        <taxon>Pseudomonadati</taxon>
        <taxon>Bdellovibrionota</taxon>
        <taxon>Oligoflexia</taxon>
        <taxon>Silvanigrellales</taxon>
        <taxon>Spirobacillus</taxon>
    </lineage>
</organism>
<evidence type="ECO:0000313" key="3">
    <source>
        <dbReference type="EMBL" id="RDB35932.1"/>
    </source>
</evidence>
<comment type="caution">
    <text evidence="3">The sequence shown here is derived from an EMBL/GenBank/DDBJ whole genome shotgun (WGS) entry which is preliminary data.</text>
</comment>
<evidence type="ECO:0000256" key="1">
    <source>
        <dbReference type="SAM" id="MobiDB-lite"/>
    </source>
</evidence>
<dbReference type="AlphaFoldDB" id="A0A369KQT6"/>
<protein>
    <submittedName>
        <fullName evidence="3">Uncharacterized protein</fullName>
    </submittedName>
</protein>
<sequence>MANIRLKKTESIERQKNYPKDEQNEAKNEQFPSQAVEDELSKKRKMILTGITTGVTVAGATAAGILFLGPYTPFGDNSSEKKNVAAVAPNLQKPEVVPKVDGKVATPNVVSEKPAVAIVAPEAKSNTENSNQVPAAIVVPSPVEKPVAVEKKQVIAKEKSVAKSITPPSALVKPNLQKGLTTTYNYDIQDGGPVIEAPSQKKIVVSRDPNFKTIYLNGFADQTGKYRISIPPPGEIYWKEEGKFANKITINPPKETGIQANIPSKLNFKDVINWSATGKVSFFRVEVASDVDFLNKVKVFSTNKTSFPVQVIGQGNWFVRIAALNLHSGTWDFTKVFSLEIEPSEVSASAPAASQTPQEESTPPPHTPPTEEQHNQLDERPVPANTESGVEPPSLPAEAVTPVEPVNPVEPVTPVNPVNPADAAVPEASSPTP</sequence>
<gene>
    <name evidence="3" type="ORF">DCC88_07740</name>
</gene>
<feature type="transmembrane region" description="Helical" evidence="2">
    <location>
        <begin position="47"/>
        <end position="71"/>
    </location>
</feature>
<accession>A0A369KQT6</accession>
<keyword evidence="2" id="KW-0812">Transmembrane</keyword>
<name>A0A369KQT6_9BACT</name>
<feature type="region of interest" description="Disordered" evidence="1">
    <location>
        <begin position="347"/>
        <end position="433"/>
    </location>
</feature>